<evidence type="ECO:0000256" key="4">
    <source>
        <dbReference type="ARBA" id="ARBA00022759"/>
    </source>
</evidence>
<dbReference type="PANTHER" id="PTHR37984">
    <property type="entry name" value="PROTEIN CBG26694"/>
    <property type="match status" value="1"/>
</dbReference>
<dbReference type="GO" id="GO:0016779">
    <property type="term" value="F:nucleotidyltransferase activity"/>
    <property type="evidence" value="ECO:0007669"/>
    <property type="project" value="UniProtKB-KW"/>
</dbReference>
<dbReference type="InterPro" id="IPR043502">
    <property type="entry name" value="DNA/RNA_pol_sf"/>
</dbReference>
<dbReference type="Pfam" id="PF17919">
    <property type="entry name" value="RT_RNaseH_2"/>
    <property type="match status" value="1"/>
</dbReference>
<evidence type="ECO:0000259" key="8">
    <source>
        <dbReference type="Pfam" id="PF17921"/>
    </source>
</evidence>
<dbReference type="OrthoDB" id="2286242at2759"/>
<dbReference type="FunFam" id="3.10.20.370:FF:000001">
    <property type="entry name" value="Retrovirus-related Pol polyprotein from transposon 17.6-like protein"/>
    <property type="match status" value="1"/>
</dbReference>
<dbReference type="GO" id="GO:0004519">
    <property type="term" value="F:endonuclease activity"/>
    <property type="evidence" value="ECO:0007669"/>
    <property type="project" value="UniProtKB-KW"/>
</dbReference>
<feature type="domain" description="Reverse transcriptase/retrotransposon-derived protein RNase H-like" evidence="7">
    <location>
        <begin position="622"/>
        <end position="716"/>
    </location>
</feature>
<dbReference type="SUPFAM" id="SSF56672">
    <property type="entry name" value="DNA/RNA polymerases"/>
    <property type="match status" value="1"/>
</dbReference>
<evidence type="ECO:0000256" key="6">
    <source>
        <dbReference type="SAM" id="MobiDB-lite"/>
    </source>
</evidence>
<dbReference type="Proteomes" id="UP000225706">
    <property type="component" value="Unassembled WGS sequence"/>
</dbReference>
<sequence>MISGLISFQETFLTPDSDVERIKPPSELDIDSLNLADIWKEWKEAWELYRISSGLHEKVDAIQIATIQSILGTKARRVLKTLPNIPKDITQRTVGGILTAMETYCVPRKNTTYKRYVFRMTTQKDRSLNIFVTDLRRAEYCDFGAIKDSLIRDQIVVGIIDNKLRERLLREADLTLEKAMNLCRITEQSREQSKIFISPTTKTGNIDAVKKAEPPVDTAKSKHKDWRRLMKCKFCTTSHDRGKCPAYGAPCHKCNGRNHYAQCCFKSKNGREERSVRHVEIEEHESNELLEGLYIEEIQGNTRRNIQSNQLVNDIPLSFKLDTGAECNVISSGLATELNSQLQPTIILLKSFGRHQLDTVGKCPLDTKVKGAKGSTPLEFYVLRDNLRPLLGLESCLHLELITLNNKLEQIGISVNEVREKFTLLDEFQDVLQGLGCVEGEYNIKLKANSNPTIQPQRNVPLRLIDKLKGTLKDLEQKDIIAKVEEPITWVSNLVIVEKPNKTLRLCLDPPDLNEAIEKEDFKPPSFETISSALPIFDDIIIEGRDEQEHDMILRKMLTRVRERNIKFNRDKIQFRVNKVKYMGEVVSELGFSPDRQNLCYLQYAHSIMQARSVKSDVPWTWFPEHDTALTKLKSVLSSTPVLRFYDTSLPTTLQVDATESGLGACLMQQNQPVAYASRAMSSSEINYAQIEKELLAIVYGCERFNMYMYGAEIEVLSDHKPLESIFKKPLFKVPPRSQRMRLRLQRYNLKVRYVPGKFLYIADTLSRAIDQSSVPTDDDMHHDMEHFIHSVILEQRISDMKLMDLPQLNCNDPSMQLLHRYAMEGWPQHKRDVPPSLKSFWNVRNDIHVTDGILLKDNRLVIPFIWRADILQKLHLSHCGIEKTKANARTTVFWPGMNKHIEDMVSCCEKCLKYQIPQNCHDVPELLEKRQAKYKEFYDRQGSKQLPQLKEGDSVRLKKPGDKHLPRAIVTGKHDTPRSYMITDETGREYRRNRRHIQLTQEPLVTILDNDLINDSQSVTKQSSVSSPSVTRESDANLEPDLPDTDATSVQRRSTRMIMCTPEENSAPDCLSGRITFGSKPELSIAVGWGQSTIVDVLPLSAYTSMVFEQFMNTGAETSGNERKLYGIHEK</sequence>
<organism evidence="9 10">
    <name type="scientific">Stylophora pistillata</name>
    <name type="common">Smooth cauliflower coral</name>
    <dbReference type="NCBI Taxonomy" id="50429"/>
    <lineage>
        <taxon>Eukaryota</taxon>
        <taxon>Metazoa</taxon>
        <taxon>Cnidaria</taxon>
        <taxon>Anthozoa</taxon>
        <taxon>Hexacorallia</taxon>
        <taxon>Scleractinia</taxon>
        <taxon>Astrocoeniina</taxon>
        <taxon>Pocilloporidae</taxon>
        <taxon>Stylophora</taxon>
    </lineage>
</organism>
<keyword evidence="2" id="KW-0548">Nucleotidyltransferase</keyword>
<dbReference type="SUPFAM" id="SSF50630">
    <property type="entry name" value="Acid proteases"/>
    <property type="match status" value="1"/>
</dbReference>
<reference evidence="10" key="1">
    <citation type="journal article" date="2017" name="bioRxiv">
        <title>Comparative analysis of the genomes of Stylophora pistillata and Acropora digitifera provides evidence for extensive differences between species of corals.</title>
        <authorList>
            <person name="Voolstra C.R."/>
            <person name="Li Y."/>
            <person name="Liew Y.J."/>
            <person name="Baumgarten S."/>
            <person name="Zoccola D."/>
            <person name="Flot J.-F."/>
            <person name="Tambutte S."/>
            <person name="Allemand D."/>
            <person name="Aranda M."/>
        </authorList>
    </citation>
    <scope>NUCLEOTIDE SEQUENCE [LARGE SCALE GENOMIC DNA]</scope>
</reference>
<dbReference type="Gene3D" id="3.10.10.10">
    <property type="entry name" value="HIV Type 1 Reverse Transcriptase, subunit A, domain 1"/>
    <property type="match status" value="1"/>
</dbReference>
<dbReference type="Gene3D" id="3.10.20.370">
    <property type="match status" value="1"/>
</dbReference>
<evidence type="ECO:0000256" key="3">
    <source>
        <dbReference type="ARBA" id="ARBA00022722"/>
    </source>
</evidence>
<dbReference type="Pfam" id="PF17921">
    <property type="entry name" value="Integrase_H2C2"/>
    <property type="match status" value="1"/>
</dbReference>
<accession>A0A2B4S229</accession>
<dbReference type="Gene3D" id="3.30.70.270">
    <property type="match status" value="1"/>
</dbReference>
<dbReference type="Gene3D" id="1.10.340.70">
    <property type="match status" value="1"/>
</dbReference>
<evidence type="ECO:0000256" key="2">
    <source>
        <dbReference type="ARBA" id="ARBA00022695"/>
    </source>
</evidence>
<feature type="domain" description="Integrase zinc-binding" evidence="8">
    <location>
        <begin position="867"/>
        <end position="916"/>
    </location>
</feature>
<dbReference type="Gene3D" id="2.40.70.10">
    <property type="entry name" value="Acid Proteases"/>
    <property type="match status" value="1"/>
</dbReference>
<evidence type="ECO:0000256" key="5">
    <source>
        <dbReference type="ARBA" id="ARBA00023268"/>
    </source>
</evidence>
<comment type="caution">
    <text evidence="9">The sequence shown here is derived from an EMBL/GenBank/DDBJ whole genome shotgun (WGS) entry which is preliminary data.</text>
</comment>
<dbReference type="CDD" id="cd09274">
    <property type="entry name" value="RNase_HI_RT_Ty3"/>
    <property type="match status" value="1"/>
</dbReference>
<evidence type="ECO:0000259" key="7">
    <source>
        <dbReference type="Pfam" id="PF17919"/>
    </source>
</evidence>
<protein>
    <submittedName>
        <fullName evidence="9">Transposon Tf2-9 polyprotein</fullName>
    </submittedName>
</protein>
<dbReference type="InterPro" id="IPR041577">
    <property type="entry name" value="RT_RNaseH_2"/>
</dbReference>
<gene>
    <name evidence="9" type="primary">Tf2-9</name>
    <name evidence="9" type="ORF">AWC38_SpisGene12359</name>
</gene>
<keyword evidence="4" id="KW-0255">Endonuclease</keyword>
<keyword evidence="1" id="KW-0808">Transferase</keyword>
<evidence type="ECO:0000313" key="9">
    <source>
        <dbReference type="EMBL" id="PFX23103.1"/>
    </source>
</evidence>
<dbReference type="InterPro" id="IPR041588">
    <property type="entry name" value="Integrase_H2C2"/>
</dbReference>
<feature type="compositionally biased region" description="Low complexity" evidence="6">
    <location>
        <begin position="1019"/>
        <end position="1032"/>
    </location>
</feature>
<dbReference type="EMBL" id="LSMT01000218">
    <property type="protein sequence ID" value="PFX23103.1"/>
    <property type="molecule type" value="Genomic_DNA"/>
</dbReference>
<keyword evidence="3" id="KW-0540">Nuclease</keyword>
<keyword evidence="4" id="KW-0378">Hydrolase</keyword>
<keyword evidence="5" id="KW-0511">Multifunctional enzyme</keyword>
<name>A0A2B4S229_STYPI</name>
<dbReference type="FunFam" id="1.10.340.70:FF:000003">
    <property type="entry name" value="Protein CBG25708"/>
    <property type="match status" value="1"/>
</dbReference>
<dbReference type="InterPro" id="IPR021109">
    <property type="entry name" value="Peptidase_aspartic_dom_sf"/>
</dbReference>
<dbReference type="InterPro" id="IPR050951">
    <property type="entry name" value="Retrovirus_Pol_polyprotein"/>
</dbReference>
<evidence type="ECO:0000313" key="10">
    <source>
        <dbReference type="Proteomes" id="UP000225706"/>
    </source>
</evidence>
<proteinExistence type="predicted"/>
<dbReference type="PANTHER" id="PTHR37984:SF5">
    <property type="entry name" value="PROTEIN NYNRIN-LIKE"/>
    <property type="match status" value="1"/>
</dbReference>
<dbReference type="AlphaFoldDB" id="A0A2B4S229"/>
<dbReference type="InterPro" id="IPR043128">
    <property type="entry name" value="Rev_trsase/Diguanyl_cyclase"/>
</dbReference>
<keyword evidence="10" id="KW-1185">Reference proteome</keyword>
<evidence type="ECO:0000256" key="1">
    <source>
        <dbReference type="ARBA" id="ARBA00022679"/>
    </source>
</evidence>
<feature type="region of interest" description="Disordered" evidence="6">
    <location>
        <begin position="1019"/>
        <end position="1054"/>
    </location>
</feature>